<proteinExistence type="predicted"/>
<sequence>MPTEDPETFRVFQYWLYNRQFHSDKAEEVENMSFSTIINLWIFGDAHEIPLLQNAALNVLREKIVQAWVVPTYEIRKIYDNTLPESLLRKFMVEITAYIGYARSLLAPGTEDNWIHEALCDLLEALWVPQPHPLHQGGFTAVGSVQVPCTRGGCSVQAHKDFLRGTKMAPPSTPDKDPTVGMFDEIVDVKVGTGDKQRSLMLHEGLIRYHSGYFDAALSDFFSSTRPGAIEATVQLPEEDVKTFERFVLWLYTRKYQPMPKLPTSIPFAAFGCSASAVRSRCCAIPW</sequence>
<dbReference type="Proteomes" id="UP001281147">
    <property type="component" value="Unassembled WGS sequence"/>
</dbReference>
<dbReference type="EMBL" id="JAUTXU010000339">
    <property type="protein sequence ID" value="KAK3684536.1"/>
    <property type="molecule type" value="Genomic_DNA"/>
</dbReference>
<keyword evidence="2" id="KW-1185">Reference proteome</keyword>
<gene>
    <name evidence="1" type="ORF">LTR37_020178</name>
</gene>
<name>A0ACC3ME03_9PEZI</name>
<comment type="caution">
    <text evidence="1">The sequence shown here is derived from an EMBL/GenBank/DDBJ whole genome shotgun (WGS) entry which is preliminary data.</text>
</comment>
<reference evidence="1" key="1">
    <citation type="submission" date="2023-07" db="EMBL/GenBank/DDBJ databases">
        <title>Black Yeasts Isolated from many extreme environments.</title>
        <authorList>
            <person name="Coleine C."/>
            <person name="Stajich J.E."/>
            <person name="Selbmann L."/>
        </authorList>
    </citation>
    <scope>NUCLEOTIDE SEQUENCE</scope>
    <source>
        <strain evidence="1">CCFEE 5714</strain>
    </source>
</reference>
<evidence type="ECO:0000313" key="1">
    <source>
        <dbReference type="EMBL" id="KAK3684536.1"/>
    </source>
</evidence>
<organism evidence="1 2">
    <name type="scientific">Vermiconidia calcicola</name>
    <dbReference type="NCBI Taxonomy" id="1690605"/>
    <lineage>
        <taxon>Eukaryota</taxon>
        <taxon>Fungi</taxon>
        <taxon>Dikarya</taxon>
        <taxon>Ascomycota</taxon>
        <taxon>Pezizomycotina</taxon>
        <taxon>Dothideomycetes</taxon>
        <taxon>Dothideomycetidae</taxon>
        <taxon>Mycosphaerellales</taxon>
        <taxon>Extremaceae</taxon>
        <taxon>Vermiconidia</taxon>
    </lineage>
</organism>
<evidence type="ECO:0000313" key="2">
    <source>
        <dbReference type="Proteomes" id="UP001281147"/>
    </source>
</evidence>
<accession>A0ACC3ME03</accession>
<protein>
    <submittedName>
        <fullName evidence="1">Uncharacterized protein</fullName>
    </submittedName>
</protein>